<evidence type="ECO:0008006" key="3">
    <source>
        <dbReference type="Google" id="ProtNLM"/>
    </source>
</evidence>
<dbReference type="Gene3D" id="3.30.70.2330">
    <property type="match status" value="1"/>
</dbReference>
<comment type="caution">
    <text evidence="1">The sequence shown here is derived from an EMBL/GenBank/DDBJ whole genome shotgun (WGS) entry which is preliminary data.</text>
</comment>
<evidence type="ECO:0000313" key="2">
    <source>
        <dbReference type="Proteomes" id="UP000321685"/>
    </source>
</evidence>
<dbReference type="EMBL" id="BJVJ01000078">
    <property type="protein sequence ID" value="GEL26184.1"/>
    <property type="molecule type" value="Genomic_DNA"/>
</dbReference>
<proteinExistence type="predicted"/>
<evidence type="ECO:0000313" key="1">
    <source>
        <dbReference type="EMBL" id="GEL26184.1"/>
    </source>
</evidence>
<protein>
    <recommendedName>
        <fullName evidence="3">HIRAN domain-containing protein</fullName>
    </recommendedName>
</protein>
<dbReference type="AlphaFoldDB" id="A0A511DR12"/>
<name>A0A511DR12_9PSEU</name>
<reference evidence="1 2" key="1">
    <citation type="submission" date="2019-07" db="EMBL/GenBank/DDBJ databases">
        <title>Whole genome shotgun sequence of Pseudonocardia sulfidoxydans NBRC 16205.</title>
        <authorList>
            <person name="Hosoyama A."/>
            <person name="Uohara A."/>
            <person name="Ohji S."/>
            <person name="Ichikawa N."/>
        </authorList>
    </citation>
    <scope>NUCLEOTIDE SEQUENCE [LARGE SCALE GENOMIC DNA]</scope>
    <source>
        <strain evidence="1 2">NBRC 16205</strain>
    </source>
</reference>
<gene>
    <name evidence="1" type="ORF">PSU4_51380</name>
</gene>
<dbReference type="Proteomes" id="UP000321685">
    <property type="component" value="Unassembled WGS sequence"/>
</dbReference>
<organism evidence="1 2">
    <name type="scientific">Pseudonocardia sulfidoxydans NBRC 16205</name>
    <dbReference type="NCBI Taxonomy" id="1223511"/>
    <lineage>
        <taxon>Bacteria</taxon>
        <taxon>Bacillati</taxon>
        <taxon>Actinomycetota</taxon>
        <taxon>Actinomycetes</taxon>
        <taxon>Pseudonocardiales</taxon>
        <taxon>Pseudonocardiaceae</taxon>
        <taxon>Pseudonocardia</taxon>
    </lineage>
</organism>
<dbReference type="OrthoDB" id="3830732at2"/>
<sequence>MTVDDVARTVAFSSAREWDAGRSAGSLVVAWQHPTSRLISAVGLLQHGDESGYTFRYLQRAAAVPDFQPFLSFPELGRAYRSDTLFPLFSQRIMSPRRPDFSQFLRQLDLDENATPWEQLARSEGRSSGDTVQVFPVPVVAPDGSASCRFLVHGVRHVGEGRLPELAMGAPLTLRPDPGNPVNPSAQLICSDEGEPLGYVPDLLLEHVDALSRSGRPMKLTVEHVNGVEAPPHLRLLVRLDGHGPAGYQPMSGPAWAVATT</sequence>
<keyword evidence="2" id="KW-1185">Reference proteome</keyword>
<dbReference type="RefSeq" id="WP_147113699.1">
    <property type="nucleotide sequence ID" value="NZ_BJVJ01000078.1"/>
</dbReference>
<accession>A0A511DR12</accession>